<dbReference type="PANTHER" id="PTHR43692:SF1">
    <property type="entry name" value="UDP-N-ACETYLMURAMOYLALANINE--D-GLUTAMATE LIGASE"/>
    <property type="match status" value="1"/>
</dbReference>
<keyword evidence="7 8" id="KW-0961">Cell wall biogenesis/degradation</keyword>
<evidence type="ECO:0000256" key="5">
    <source>
        <dbReference type="ARBA" id="ARBA00022741"/>
    </source>
</evidence>
<dbReference type="SUPFAM" id="SSF53623">
    <property type="entry name" value="MurD-like peptide ligases, catalytic domain"/>
    <property type="match status" value="1"/>
</dbReference>
<dbReference type="GO" id="GO:0005524">
    <property type="term" value="F:ATP binding"/>
    <property type="evidence" value="ECO:0007669"/>
    <property type="project" value="UniProtKB-UniRule"/>
</dbReference>
<comment type="subcellular location">
    <subcellularLocation>
        <location evidence="1 7 8">Cytoplasm</location>
    </subcellularLocation>
</comment>
<keyword evidence="7 8" id="KW-0131">Cell cycle</keyword>
<dbReference type="GO" id="GO:0009252">
    <property type="term" value="P:peptidoglycan biosynthetic process"/>
    <property type="evidence" value="ECO:0007669"/>
    <property type="project" value="UniProtKB-UniRule"/>
</dbReference>
<dbReference type="Gene3D" id="3.40.50.720">
    <property type="entry name" value="NAD(P)-binding Rossmann-like Domain"/>
    <property type="match status" value="1"/>
</dbReference>
<organism evidence="11 12">
    <name type="scientific">Pikeienuella piscinae</name>
    <dbReference type="NCBI Taxonomy" id="2748098"/>
    <lineage>
        <taxon>Bacteria</taxon>
        <taxon>Pseudomonadati</taxon>
        <taxon>Pseudomonadota</taxon>
        <taxon>Alphaproteobacteria</taxon>
        <taxon>Rhodobacterales</taxon>
        <taxon>Paracoccaceae</taxon>
        <taxon>Pikeienuella</taxon>
    </lineage>
</organism>
<keyword evidence="3 7" id="KW-0963">Cytoplasm</keyword>
<sequence length="465" mass="47841">MIAVRGYERRRVGVLGLGRSGLAAARALAAGGANPVCWDDGEAARAAAAAAGFEIEDLTQAAAWGDTSLLVASPGVPHLYPAPHPAIAAASRAGALVDNDVSLFFRAVQMTGAEVRLVAVTGSNGKSTVTALIDHILGASGRPRQMGGNIGRAVLDLDPPADGETVVLELSSYQIDLARVLAPDIAVFLNLSADHLDRHGGLGGYFAAKRRLFELGAPEVAVIGVEETAGRFLAAAMADPSGDGARLVRVSTAERLKGEGSAVFMNRHHLTEWTKGKQAGACDMREAPALQGRHNHQNACAAWAACRALGLGPKAIAAALPTFPGLPHRMENIGAAKGVAYVNDSKATNADAAEKALSTFERIRWIAGGVAKEGGIAPLAPLFPRLAKTYLIGAAAAEFAATLGDAPHEICGDLGTALSRAAAEAEAGETVLLSPACASFDQFASFEARGDAFRAAVLRLIGEGT</sequence>
<dbReference type="GO" id="GO:0071555">
    <property type="term" value="P:cell wall organization"/>
    <property type="evidence" value="ECO:0007669"/>
    <property type="project" value="UniProtKB-KW"/>
</dbReference>
<keyword evidence="5 7" id="KW-0547">Nucleotide-binding</keyword>
<comment type="similarity">
    <text evidence="7">Belongs to the MurCDEF family.</text>
</comment>
<dbReference type="InterPro" id="IPR036615">
    <property type="entry name" value="Mur_ligase_C_dom_sf"/>
</dbReference>
<keyword evidence="7 8" id="KW-0573">Peptidoglycan synthesis</keyword>
<dbReference type="Gene3D" id="3.40.1190.10">
    <property type="entry name" value="Mur-like, catalytic domain"/>
    <property type="match status" value="1"/>
</dbReference>
<proteinExistence type="inferred from homology"/>
<dbReference type="GO" id="GO:0005737">
    <property type="term" value="C:cytoplasm"/>
    <property type="evidence" value="ECO:0007669"/>
    <property type="project" value="UniProtKB-SubCell"/>
</dbReference>
<dbReference type="Gene3D" id="3.90.190.20">
    <property type="entry name" value="Mur ligase, C-terminal domain"/>
    <property type="match status" value="1"/>
</dbReference>
<dbReference type="Pfam" id="PF08245">
    <property type="entry name" value="Mur_ligase_M"/>
    <property type="match status" value="1"/>
</dbReference>
<evidence type="ECO:0000256" key="7">
    <source>
        <dbReference type="HAMAP-Rule" id="MF_00639"/>
    </source>
</evidence>
<protein>
    <recommendedName>
        <fullName evidence="7 8">UDP-N-acetylmuramoylalanine--D-glutamate ligase</fullName>
        <ecNumber evidence="7 8">6.3.2.9</ecNumber>
    </recommendedName>
    <alternativeName>
        <fullName evidence="7">D-glutamic acid-adding enzyme</fullName>
    </alternativeName>
    <alternativeName>
        <fullName evidence="7">UDP-N-acetylmuramoyl-L-alanyl-D-glutamate synthetase</fullName>
    </alternativeName>
</protein>
<evidence type="ECO:0000256" key="4">
    <source>
        <dbReference type="ARBA" id="ARBA00022598"/>
    </source>
</evidence>
<dbReference type="GO" id="GO:0051301">
    <property type="term" value="P:cell division"/>
    <property type="evidence" value="ECO:0007669"/>
    <property type="project" value="UniProtKB-KW"/>
</dbReference>
<feature type="domain" description="Mur ligase C-terminal" evidence="9">
    <location>
        <begin position="328"/>
        <end position="437"/>
    </location>
</feature>
<evidence type="ECO:0000256" key="2">
    <source>
        <dbReference type="ARBA" id="ARBA00004752"/>
    </source>
</evidence>
<gene>
    <name evidence="7" type="primary">murD</name>
    <name evidence="11" type="ORF">G5B40_20660</name>
</gene>
<accession>A0A7M3T6M0</accession>
<dbReference type="Proteomes" id="UP000503336">
    <property type="component" value="Chromosome"/>
</dbReference>
<evidence type="ECO:0000256" key="1">
    <source>
        <dbReference type="ARBA" id="ARBA00004496"/>
    </source>
</evidence>
<evidence type="ECO:0000256" key="8">
    <source>
        <dbReference type="RuleBase" id="RU003664"/>
    </source>
</evidence>
<dbReference type="KEGG" id="hdh:G5B40_20660"/>
<dbReference type="SUPFAM" id="SSF53244">
    <property type="entry name" value="MurD-like peptide ligases, peptide-binding domain"/>
    <property type="match status" value="1"/>
</dbReference>
<dbReference type="EC" id="6.3.2.9" evidence="7 8"/>
<evidence type="ECO:0000313" key="11">
    <source>
        <dbReference type="EMBL" id="QIE57651.1"/>
    </source>
</evidence>
<evidence type="ECO:0000256" key="3">
    <source>
        <dbReference type="ARBA" id="ARBA00022490"/>
    </source>
</evidence>
<dbReference type="Pfam" id="PF02875">
    <property type="entry name" value="Mur_ligase_C"/>
    <property type="match status" value="1"/>
</dbReference>
<reference evidence="11 12" key="1">
    <citation type="submission" date="2020-02" db="EMBL/GenBank/DDBJ databases">
        <title>complete genome sequence of Rhodobacteraceae bacterium.</title>
        <authorList>
            <person name="Park J."/>
            <person name="Kim Y.-S."/>
            <person name="Kim K.-H."/>
        </authorList>
    </citation>
    <scope>NUCLEOTIDE SEQUENCE [LARGE SCALE GENOMIC DNA]</scope>
    <source>
        <strain evidence="11 12">RR4-56</strain>
    </source>
</reference>
<comment type="pathway">
    <text evidence="2 7 8">Cell wall biogenesis; peptidoglycan biosynthesis.</text>
</comment>
<keyword evidence="6 7" id="KW-0067">ATP-binding</keyword>
<dbReference type="NCBIfam" id="TIGR01087">
    <property type="entry name" value="murD"/>
    <property type="match status" value="1"/>
</dbReference>
<comment type="catalytic activity">
    <reaction evidence="7 8">
        <text>UDP-N-acetyl-alpha-D-muramoyl-L-alanine + D-glutamate + ATP = UDP-N-acetyl-alpha-D-muramoyl-L-alanyl-D-glutamate + ADP + phosphate + H(+)</text>
        <dbReference type="Rhea" id="RHEA:16429"/>
        <dbReference type="ChEBI" id="CHEBI:15378"/>
        <dbReference type="ChEBI" id="CHEBI:29986"/>
        <dbReference type="ChEBI" id="CHEBI:30616"/>
        <dbReference type="ChEBI" id="CHEBI:43474"/>
        <dbReference type="ChEBI" id="CHEBI:83898"/>
        <dbReference type="ChEBI" id="CHEBI:83900"/>
        <dbReference type="ChEBI" id="CHEBI:456216"/>
        <dbReference type="EC" id="6.3.2.9"/>
    </reaction>
</comment>
<evidence type="ECO:0000313" key="12">
    <source>
        <dbReference type="Proteomes" id="UP000503336"/>
    </source>
</evidence>
<keyword evidence="7 8" id="KW-0133">Cell shape</keyword>
<keyword evidence="12" id="KW-1185">Reference proteome</keyword>
<dbReference type="InterPro" id="IPR004101">
    <property type="entry name" value="Mur_ligase_C"/>
</dbReference>
<dbReference type="AlphaFoldDB" id="A0A7M3T6M0"/>
<dbReference type="EMBL" id="CP049056">
    <property type="protein sequence ID" value="QIE57651.1"/>
    <property type="molecule type" value="Genomic_DNA"/>
</dbReference>
<evidence type="ECO:0000259" key="9">
    <source>
        <dbReference type="Pfam" id="PF02875"/>
    </source>
</evidence>
<evidence type="ECO:0000256" key="6">
    <source>
        <dbReference type="ARBA" id="ARBA00022840"/>
    </source>
</evidence>
<keyword evidence="4 7" id="KW-0436">Ligase</keyword>
<comment type="function">
    <text evidence="7 8">Cell wall formation. Catalyzes the addition of glutamate to the nucleotide precursor UDP-N-acetylmuramoyl-L-alanine (UMA).</text>
</comment>
<dbReference type="HAMAP" id="MF_00639">
    <property type="entry name" value="MurD"/>
    <property type="match status" value="1"/>
</dbReference>
<dbReference type="PANTHER" id="PTHR43692">
    <property type="entry name" value="UDP-N-ACETYLMURAMOYLALANINE--D-GLUTAMATE LIGASE"/>
    <property type="match status" value="1"/>
</dbReference>
<name>A0A7M3T6M0_9RHOB</name>
<feature type="domain" description="Mur ligase central" evidence="10">
    <location>
        <begin position="120"/>
        <end position="306"/>
    </location>
</feature>
<feature type="binding site" evidence="7">
    <location>
        <begin position="122"/>
        <end position="128"/>
    </location>
    <ligand>
        <name>ATP</name>
        <dbReference type="ChEBI" id="CHEBI:30616"/>
    </ligand>
</feature>
<dbReference type="GO" id="GO:0008360">
    <property type="term" value="P:regulation of cell shape"/>
    <property type="evidence" value="ECO:0007669"/>
    <property type="project" value="UniProtKB-KW"/>
</dbReference>
<keyword evidence="7 8" id="KW-0132">Cell division</keyword>
<dbReference type="UniPathway" id="UPA00219"/>
<dbReference type="InterPro" id="IPR005762">
    <property type="entry name" value="MurD"/>
</dbReference>
<dbReference type="InterPro" id="IPR036565">
    <property type="entry name" value="Mur-like_cat_sf"/>
</dbReference>
<dbReference type="GO" id="GO:0008764">
    <property type="term" value="F:UDP-N-acetylmuramoylalanine-D-glutamate ligase activity"/>
    <property type="evidence" value="ECO:0007669"/>
    <property type="project" value="UniProtKB-UniRule"/>
</dbReference>
<dbReference type="InterPro" id="IPR013221">
    <property type="entry name" value="Mur_ligase_cen"/>
</dbReference>
<dbReference type="RefSeq" id="WP_165102962.1">
    <property type="nucleotide sequence ID" value="NZ_CP049056.1"/>
</dbReference>
<dbReference type="SUPFAM" id="SSF51984">
    <property type="entry name" value="MurCD N-terminal domain"/>
    <property type="match status" value="1"/>
</dbReference>
<evidence type="ECO:0000259" key="10">
    <source>
        <dbReference type="Pfam" id="PF08245"/>
    </source>
</evidence>